<dbReference type="AlphaFoldDB" id="A0AAQ3Y694"/>
<evidence type="ECO:0000256" key="1">
    <source>
        <dbReference type="SAM" id="MobiDB-lite"/>
    </source>
</evidence>
<feature type="chain" id="PRO_5042924280" description="WxL domain-containing protein" evidence="2">
    <location>
        <begin position="30"/>
        <end position="270"/>
    </location>
</feature>
<protein>
    <recommendedName>
        <fullName evidence="3">WxL domain-containing protein</fullName>
    </recommendedName>
</protein>
<dbReference type="Pfam" id="PF13731">
    <property type="entry name" value="WxL"/>
    <property type="match status" value="1"/>
</dbReference>
<dbReference type="Proteomes" id="UP000194948">
    <property type="component" value="Chromosome"/>
</dbReference>
<keyword evidence="2" id="KW-0732">Signal</keyword>
<evidence type="ECO:0000313" key="4">
    <source>
        <dbReference type="EMBL" id="WYJ99453.1"/>
    </source>
</evidence>
<name>A0AAQ3Y694_9ENTE</name>
<reference evidence="4" key="1">
    <citation type="submission" date="2017-05" db="EMBL/GenBank/DDBJ databases">
        <authorList>
            <consortium name="The Broad Institute Genomics Platform"/>
            <consortium name="The Broad Institute Genomic Center for Infectious Diseases"/>
            <person name="Earl A."/>
            <person name="Manson A."/>
            <person name="Schwartman J."/>
            <person name="Gilmore M."/>
            <person name="Abouelleil A."/>
            <person name="Cao P."/>
            <person name="Chapman S."/>
            <person name="Cusick C."/>
            <person name="Shea T."/>
            <person name="Young S."/>
            <person name="Neafsey D."/>
            <person name="Nusbaum C."/>
            <person name="Birren B."/>
        </authorList>
    </citation>
    <scope>NUCLEOTIDE SEQUENCE</scope>
    <source>
        <strain evidence="4">7F3_DIV0205</strain>
    </source>
</reference>
<organism evidence="4 5">
    <name type="scientific">Candidatus Enterococcus palustris</name>
    <dbReference type="NCBI Taxonomy" id="1834189"/>
    <lineage>
        <taxon>Bacteria</taxon>
        <taxon>Bacillati</taxon>
        <taxon>Bacillota</taxon>
        <taxon>Bacilli</taxon>
        <taxon>Lactobacillales</taxon>
        <taxon>Enterococcaceae</taxon>
        <taxon>Enterococcus</taxon>
    </lineage>
</organism>
<gene>
    <name evidence="4" type="ORF">A5821_000530</name>
</gene>
<reference evidence="4" key="2">
    <citation type="submission" date="2024-03" db="EMBL/GenBank/DDBJ databases">
        <title>The Genome Sequence of Enterococcus sp. DIV0205d.</title>
        <authorList>
            <consortium name="The Broad Institute Genomics Platform"/>
            <consortium name="The Broad Institute Microbial Omics Core"/>
            <consortium name="The Broad Institute Genomic Center for Infectious Diseases"/>
            <person name="Earl A."/>
            <person name="Manson A."/>
            <person name="Gilmore M."/>
            <person name="Schwartman J."/>
            <person name="Shea T."/>
            <person name="Abouelleil A."/>
            <person name="Cao P."/>
            <person name="Chapman S."/>
            <person name="Cusick C."/>
            <person name="Young S."/>
            <person name="Neafsey D."/>
            <person name="Nusbaum C."/>
            <person name="Birren B."/>
        </authorList>
    </citation>
    <scope>NUCLEOTIDE SEQUENCE</scope>
    <source>
        <strain evidence="4">7F3_DIV0205</strain>
    </source>
</reference>
<dbReference type="InterPro" id="IPR027994">
    <property type="entry name" value="WxL_dom"/>
</dbReference>
<proteinExistence type="predicted"/>
<evidence type="ECO:0000259" key="3">
    <source>
        <dbReference type="Pfam" id="PF13731"/>
    </source>
</evidence>
<evidence type="ECO:0000313" key="5">
    <source>
        <dbReference type="Proteomes" id="UP000194948"/>
    </source>
</evidence>
<feature type="signal peptide" evidence="2">
    <location>
        <begin position="1"/>
        <end position="29"/>
    </location>
</feature>
<accession>A0AAQ3Y694</accession>
<feature type="domain" description="WxL" evidence="3">
    <location>
        <begin position="47"/>
        <end position="259"/>
    </location>
</feature>
<sequence>MILKKSLTVTTTGIVTFASFLLGTPAAFAETTNESEVKPPITIKDPAKSEAEITFEQNETDTTPPIGPGGEEMETPGEGDTGMVGPLTIDYITKVNFGLVKVSGNNETYFAKLAKINLKGISEPKEVPNYVQITDSRGSNAGWQLQLKQDAQFEAKDKDNSISTLVGASLSFDNPTLKSSQKGSEFAPLGIKQTLTPGEGAVTVVNAPAGKGMGTWHYTLGDTDEQAAKSISLYVPGDTAKLKNAAYKTVLTWTLVDGPDQSNVNLNEVP</sequence>
<dbReference type="RefSeq" id="WP_086312958.1">
    <property type="nucleotide sequence ID" value="NZ_CP147244.1"/>
</dbReference>
<keyword evidence="5" id="KW-1185">Reference proteome</keyword>
<evidence type="ECO:0000256" key="2">
    <source>
        <dbReference type="SAM" id="SignalP"/>
    </source>
</evidence>
<dbReference type="EMBL" id="CP147244">
    <property type="protein sequence ID" value="WYJ99453.1"/>
    <property type="molecule type" value="Genomic_DNA"/>
</dbReference>
<feature type="region of interest" description="Disordered" evidence="1">
    <location>
        <begin position="54"/>
        <end position="80"/>
    </location>
</feature>